<name>A0A1H7S787_9GAMM</name>
<feature type="region of interest" description="Disordered" evidence="8">
    <location>
        <begin position="393"/>
        <end position="461"/>
    </location>
</feature>
<evidence type="ECO:0000259" key="10">
    <source>
        <dbReference type="PROSITE" id="PS51194"/>
    </source>
</evidence>
<dbReference type="Pfam" id="PF00271">
    <property type="entry name" value="Helicase_C"/>
    <property type="match status" value="1"/>
</dbReference>
<dbReference type="PANTHER" id="PTHR47959">
    <property type="entry name" value="ATP-DEPENDENT RNA HELICASE RHLE-RELATED"/>
    <property type="match status" value="1"/>
</dbReference>
<keyword evidence="4 7" id="KW-0067">ATP-binding</keyword>
<feature type="domain" description="Helicase ATP-binding" evidence="9">
    <location>
        <begin position="42"/>
        <end position="215"/>
    </location>
</feature>
<evidence type="ECO:0000259" key="9">
    <source>
        <dbReference type="PROSITE" id="PS51192"/>
    </source>
</evidence>
<dbReference type="PROSITE" id="PS00039">
    <property type="entry name" value="DEAD_ATP_HELICASE"/>
    <property type="match status" value="1"/>
</dbReference>
<dbReference type="CDD" id="cd18787">
    <property type="entry name" value="SF2_C_DEAD"/>
    <property type="match status" value="1"/>
</dbReference>
<evidence type="ECO:0000256" key="1">
    <source>
        <dbReference type="ARBA" id="ARBA00022741"/>
    </source>
</evidence>
<dbReference type="GO" id="GO:0005524">
    <property type="term" value="F:ATP binding"/>
    <property type="evidence" value="ECO:0007669"/>
    <property type="project" value="UniProtKB-KW"/>
</dbReference>
<dbReference type="PROSITE" id="PS51192">
    <property type="entry name" value="HELICASE_ATP_BIND_1"/>
    <property type="match status" value="1"/>
</dbReference>
<dbReference type="InterPro" id="IPR011545">
    <property type="entry name" value="DEAD/DEAH_box_helicase_dom"/>
</dbReference>
<feature type="domain" description="Helicase C-terminal" evidence="10">
    <location>
        <begin position="244"/>
        <end position="388"/>
    </location>
</feature>
<dbReference type="GO" id="GO:0005829">
    <property type="term" value="C:cytosol"/>
    <property type="evidence" value="ECO:0007669"/>
    <property type="project" value="TreeGrafter"/>
</dbReference>
<dbReference type="InterPro" id="IPR000629">
    <property type="entry name" value="RNA-helicase_DEAD-box_CS"/>
</dbReference>
<protein>
    <submittedName>
        <fullName evidence="12">Superfamily II DNA and RNA helicase</fullName>
    </submittedName>
</protein>
<dbReference type="EMBL" id="FOAS01000017">
    <property type="protein sequence ID" value="SEL68096.1"/>
    <property type="molecule type" value="Genomic_DNA"/>
</dbReference>
<evidence type="ECO:0000256" key="3">
    <source>
        <dbReference type="ARBA" id="ARBA00022806"/>
    </source>
</evidence>
<dbReference type="Gene3D" id="3.40.50.300">
    <property type="entry name" value="P-loop containing nucleotide triphosphate hydrolases"/>
    <property type="match status" value="2"/>
</dbReference>
<dbReference type="STRING" id="1429083.GCA_001885685_00267"/>
<dbReference type="InterPro" id="IPR044742">
    <property type="entry name" value="DEAD/DEAH_RhlB"/>
</dbReference>
<dbReference type="AlphaFoldDB" id="A0A1H7S787"/>
<proteinExistence type="inferred from homology"/>
<organism evidence="12 13">
    <name type="scientific">Atopomonas hussainii</name>
    <dbReference type="NCBI Taxonomy" id="1429083"/>
    <lineage>
        <taxon>Bacteria</taxon>
        <taxon>Pseudomonadati</taxon>
        <taxon>Pseudomonadota</taxon>
        <taxon>Gammaproteobacteria</taxon>
        <taxon>Pseudomonadales</taxon>
        <taxon>Pseudomonadaceae</taxon>
        <taxon>Atopomonas</taxon>
    </lineage>
</organism>
<evidence type="ECO:0000259" key="11">
    <source>
        <dbReference type="PROSITE" id="PS51195"/>
    </source>
</evidence>
<feature type="compositionally biased region" description="Basic residues" evidence="8">
    <location>
        <begin position="423"/>
        <end position="434"/>
    </location>
</feature>
<accession>A0A1H7S787</accession>
<dbReference type="Proteomes" id="UP000185766">
    <property type="component" value="Unassembled WGS sequence"/>
</dbReference>
<dbReference type="GO" id="GO:0003676">
    <property type="term" value="F:nucleic acid binding"/>
    <property type="evidence" value="ECO:0007669"/>
    <property type="project" value="InterPro"/>
</dbReference>
<gene>
    <name evidence="12" type="ORF">SAMN05216214_11751</name>
</gene>
<evidence type="ECO:0000256" key="6">
    <source>
        <dbReference type="PROSITE-ProRule" id="PRU00552"/>
    </source>
</evidence>
<reference evidence="12 13" key="1">
    <citation type="submission" date="2016-10" db="EMBL/GenBank/DDBJ databases">
        <authorList>
            <person name="de Groot N.N."/>
        </authorList>
    </citation>
    <scope>NUCLEOTIDE SEQUENCE [LARGE SCALE GENOMIC DNA]</scope>
    <source>
        <strain evidence="12 13">JCM 19513</strain>
    </source>
</reference>
<feature type="compositionally biased region" description="Basic residues" evidence="8">
    <location>
        <begin position="393"/>
        <end position="408"/>
    </location>
</feature>
<sequence>MHRINLIELPMAFTDFGLSERLLKAVDALQFTQPTEVQLQAIPAALAGDDLCVTAQTGSGKTAAFLLPLLQRLQAEDKPQAATRALILLPTRELAQQTLREFSRFARFTFLKAELVTGGEGFKEQAAYLRKNPEVVIGTPGRLLEHLEAGSLLLDDVEVLVLDEADRMLDMGFAEDVLKLVAPCNKERQTLLFSATVGGAAMGRVIDQVLREPKFLRLHSVRELNPEVVQQIITSDDVAHKERQLQWLLAHEQFTKAMVFTNTRAQADRLGGVLRACKHKVYVLHGEKQHDERKEIMARFKRGEFSVLVATDVAARGLDVAELELVINFDMAHSGDEYVHRIGRTGRAGAGGLVISLICPNDWNLMSSIERYLKLRFEKRQIKELAGSYQGPKKLKASGKAVGKKKKKDKDGKKDSGKSASKTGKKPAAKRPAKPRGNDVPATVGSADGFAPPRRKPKPQE</sequence>
<dbReference type="InterPro" id="IPR050079">
    <property type="entry name" value="DEAD_box_RNA_helicase"/>
</dbReference>
<keyword evidence="3 7" id="KW-0347">Helicase</keyword>
<dbReference type="Pfam" id="PF00270">
    <property type="entry name" value="DEAD"/>
    <property type="match status" value="1"/>
</dbReference>
<dbReference type="PROSITE" id="PS51194">
    <property type="entry name" value="HELICASE_CTER"/>
    <property type="match status" value="1"/>
</dbReference>
<evidence type="ECO:0000256" key="7">
    <source>
        <dbReference type="RuleBase" id="RU000492"/>
    </source>
</evidence>
<dbReference type="PROSITE" id="PS51195">
    <property type="entry name" value="Q_MOTIF"/>
    <property type="match status" value="1"/>
</dbReference>
<dbReference type="SUPFAM" id="SSF52540">
    <property type="entry name" value="P-loop containing nucleoside triphosphate hydrolases"/>
    <property type="match status" value="2"/>
</dbReference>
<keyword evidence="2 7" id="KW-0378">Hydrolase</keyword>
<feature type="short sequence motif" description="Q motif" evidence="6">
    <location>
        <begin position="11"/>
        <end position="39"/>
    </location>
</feature>
<dbReference type="InterPro" id="IPR001650">
    <property type="entry name" value="Helicase_C-like"/>
</dbReference>
<keyword evidence="1 7" id="KW-0547">Nucleotide-binding</keyword>
<evidence type="ECO:0000256" key="4">
    <source>
        <dbReference type="ARBA" id="ARBA00022840"/>
    </source>
</evidence>
<dbReference type="CDD" id="cd00268">
    <property type="entry name" value="DEADc"/>
    <property type="match status" value="1"/>
</dbReference>
<evidence type="ECO:0000256" key="8">
    <source>
        <dbReference type="SAM" id="MobiDB-lite"/>
    </source>
</evidence>
<evidence type="ECO:0000256" key="5">
    <source>
        <dbReference type="ARBA" id="ARBA00038437"/>
    </source>
</evidence>
<feature type="domain" description="DEAD-box RNA helicase Q" evidence="11">
    <location>
        <begin position="11"/>
        <end position="39"/>
    </location>
</feature>
<dbReference type="SMART" id="SM00487">
    <property type="entry name" value="DEXDc"/>
    <property type="match status" value="1"/>
</dbReference>
<dbReference type="RefSeq" id="WP_139214173.1">
    <property type="nucleotide sequence ID" value="NZ_FOAS01000017.1"/>
</dbReference>
<dbReference type="InterPro" id="IPR014001">
    <property type="entry name" value="Helicase_ATP-bd"/>
</dbReference>
<evidence type="ECO:0000313" key="13">
    <source>
        <dbReference type="Proteomes" id="UP000185766"/>
    </source>
</evidence>
<dbReference type="GO" id="GO:0016787">
    <property type="term" value="F:hydrolase activity"/>
    <property type="evidence" value="ECO:0007669"/>
    <property type="project" value="UniProtKB-KW"/>
</dbReference>
<dbReference type="SMART" id="SM00490">
    <property type="entry name" value="HELICc"/>
    <property type="match status" value="1"/>
</dbReference>
<dbReference type="GO" id="GO:0003724">
    <property type="term" value="F:RNA helicase activity"/>
    <property type="evidence" value="ECO:0007669"/>
    <property type="project" value="InterPro"/>
</dbReference>
<comment type="similarity">
    <text evidence="5 7">Belongs to the DEAD box helicase family.</text>
</comment>
<dbReference type="InterPro" id="IPR027417">
    <property type="entry name" value="P-loop_NTPase"/>
</dbReference>
<dbReference type="InterPro" id="IPR014014">
    <property type="entry name" value="RNA_helicase_DEAD_Q_motif"/>
</dbReference>
<evidence type="ECO:0000313" key="12">
    <source>
        <dbReference type="EMBL" id="SEL68096.1"/>
    </source>
</evidence>
<dbReference type="PANTHER" id="PTHR47959:SF3">
    <property type="entry name" value="ATP-DEPENDENT RNA HELICASE SRMB"/>
    <property type="match status" value="1"/>
</dbReference>
<evidence type="ECO:0000256" key="2">
    <source>
        <dbReference type="ARBA" id="ARBA00022801"/>
    </source>
</evidence>
<keyword evidence="13" id="KW-1185">Reference proteome</keyword>